<reference evidence="2 3" key="1">
    <citation type="submission" date="2016-12" db="EMBL/GenBank/DDBJ databases">
        <title>The genomes of Aspergillus section Nigri reveals drivers in fungal speciation.</title>
        <authorList>
            <consortium name="DOE Joint Genome Institute"/>
            <person name="Vesth T.C."/>
            <person name="Nybo J."/>
            <person name="Theobald S."/>
            <person name="Brandl J."/>
            <person name="Frisvad J.C."/>
            <person name="Nielsen K.F."/>
            <person name="Lyhne E.K."/>
            <person name="Kogle M.E."/>
            <person name="Kuo A."/>
            <person name="Riley R."/>
            <person name="Clum A."/>
            <person name="Nolan M."/>
            <person name="Lipzen A."/>
            <person name="Salamov A."/>
            <person name="Henrissat B."/>
            <person name="Wiebenga A."/>
            <person name="De Vries R.P."/>
            <person name="Grigoriev I.V."/>
            <person name="Mortensen U.H."/>
            <person name="Andersen M.R."/>
            <person name="Baker S.E."/>
        </authorList>
    </citation>
    <scope>NUCLEOTIDE SEQUENCE [LARGE SCALE GENOMIC DNA]</scope>
    <source>
        <strain evidence="2 3">CBS 117.55</strain>
    </source>
</reference>
<protein>
    <submittedName>
        <fullName evidence="2">Uncharacterized protein</fullName>
    </submittedName>
</protein>
<comment type="caution">
    <text evidence="2">The sequence shown here is derived from an EMBL/GenBank/DDBJ whole genome shotgun (WGS) entry which is preliminary data.</text>
</comment>
<keyword evidence="1" id="KW-0812">Transmembrane</keyword>
<name>A0A317VC71_9EURO</name>
<dbReference type="Proteomes" id="UP000247233">
    <property type="component" value="Unassembled WGS sequence"/>
</dbReference>
<organism evidence="2 3">
    <name type="scientific">Aspergillus heteromorphus CBS 117.55</name>
    <dbReference type="NCBI Taxonomy" id="1448321"/>
    <lineage>
        <taxon>Eukaryota</taxon>
        <taxon>Fungi</taxon>
        <taxon>Dikarya</taxon>
        <taxon>Ascomycota</taxon>
        <taxon>Pezizomycotina</taxon>
        <taxon>Eurotiomycetes</taxon>
        <taxon>Eurotiomycetidae</taxon>
        <taxon>Eurotiales</taxon>
        <taxon>Aspergillaceae</taxon>
        <taxon>Aspergillus</taxon>
        <taxon>Aspergillus subgen. Circumdati</taxon>
    </lineage>
</organism>
<keyword evidence="1" id="KW-1133">Transmembrane helix</keyword>
<dbReference type="VEuPathDB" id="FungiDB:BO70DRAFT_119025"/>
<feature type="transmembrane region" description="Helical" evidence="1">
    <location>
        <begin position="6"/>
        <end position="28"/>
    </location>
</feature>
<keyword evidence="1" id="KW-0472">Membrane</keyword>
<dbReference type="GeneID" id="37060172"/>
<dbReference type="AlphaFoldDB" id="A0A317VC71"/>
<gene>
    <name evidence="2" type="ORF">BO70DRAFT_119025</name>
</gene>
<proteinExistence type="predicted"/>
<evidence type="ECO:0000256" key="1">
    <source>
        <dbReference type="SAM" id="Phobius"/>
    </source>
</evidence>
<evidence type="ECO:0000313" key="3">
    <source>
        <dbReference type="Proteomes" id="UP000247233"/>
    </source>
</evidence>
<keyword evidence="3" id="KW-1185">Reference proteome</keyword>
<sequence>MIAIWSGFGVFHLFLFSFSVFFFFLFFFSPSPTTHPLSPLLIPQSQIDGQQCGESRSMPGLRTVPCLACRLSWTFPCWHPICGTSEAGGPWPEVFLPGGVGGRKGWRDWSHWCDISILAVNGRTMHV</sequence>
<dbReference type="RefSeq" id="XP_025396197.1">
    <property type="nucleotide sequence ID" value="XM_025537935.1"/>
</dbReference>
<evidence type="ECO:0000313" key="2">
    <source>
        <dbReference type="EMBL" id="PWY71605.1"/>
    </source>
</evidence>
<dbReference type="EMBL" id="MSFL01000027">
    <property type="protein sequence ID" value="PWY71605.1"/>
    <property type="molecule type" value="Genomic_DNA"/>
</dbReference>
<accession>A0A317VC71</accession>